<dbReference type="RefSeq" id="WP_085882648.1">
    <property type="nucleotide sequence ID" value="NZ_FWFR01000001.1"/>
</dbReference>
<feature type="coiled-coil region" evidence="1">
    <location>
        <begin position="7"/>
        <end position="55"/>
    </location>
</feature>
<reference evidence="2 3" key="1">
    <citation type="submission" date="2017-03" db="EMBL/GenBank/DDBJ databases">
        <authorList>
            <person name="Afonso C.L."/>
            <person name="Miller P.J."/>
            <person name="Scott M.A."/>
            <person name="Spackman E."/>
            <person name="Goraichik I."/>
            <person name="Dimitrov K.M."/>
            <person name="Suarez D.L."/>
            <person name="Swayne D.E."/>
        </authorList>
    </citation>
    <scope>NUCLEOTIDE SEQUENCE [LARGE SCALE GENOMIC DNA]</scope>
    <source>
        <strain evidence="2 3">CECT 7691</strain>
    </source>
</reference>
<proteinExistence type="predicted"/>
<accession>A0A1Y5SC01</accession>
<dbReference type="InterPro" id="IPR038444">
    <property type="entry name" value="DUF465_sf"/>
</dbReference>
<dbReference type="Proteomes" id="UP000193200">
    <property type="component" value="Unassembled WGS sequence"/>
</dbReference>
<keyword evidence="1" id="KW-0175">Coiled coil</keyword>
<evidence type="ECO:0000313" key="2">
    <source>
        <dbReference type="EMBL" id="SLN35756.1"/>
    </source>
</evidence>
<sequence>MSLVDHLRQLNEKHRSLDERIEQEVHRPSPDNIKLTDLKRKKLKLKERIAELEHEIH</sequence>
<evidence type="ECO:0000313" key="3">
    <source>
        <dbReference type="Proteomes" id="UP000193200"/>
    </source>
</evidence>
<dbReference type="InParanoid" id="A0A1Y5SC01"/>
<gene>
    <name evidence="2" type="ORF">OCH7691_01432</name>
</gene>
<dbReference type="AlphaFoldDB" id="A0A1Y5SC01"/>
<protein>
    <recommendedName>
        <fullName evidence="4">DUF465 domain-containing protein</fullName>
    </recommendedName>
</protein>
<dbReference type="Gene3D" id="6.10.280.50">
    <property type="match status" value="1"/>
</dbReference>
<dbReference type="InterPro" id="IPR007420">
    <property type="entry name" value="DUF465"/>
</dbReference>
<keyword evidence="3" id="KW-1185">Reference proteome</keyword>
<evidence type="ECO:0008006" key="4">
    <source>
        <dbReference type="Google" id="ProtNLM"/>
    </source>
</evidence>
<dbReference type="OrthoDB" id="7362854at2"/>
<dbReference type="Pfam" id="PF04325">
    <property type="entry name" value="DUF465"/>
    <property type="match status" value="1"/>
</dbReference>
<organism evidence="2 3">
    <name type="scientific">Oceanibacterium hippocampi</name>
    <dbReference type="NCBI Taxonomy" id="745714"/>
    <lineage>
        <taxon>Bacteria</taxon>
        <taxon>Pseudomonadati</taxon>
        <taxon>Pseudomonadota</taxon>
        <taxon>Alphaproteobacteria</taxon>
        <taxon>Sneathiellales</taxon>
        <taxon>Sneathiellaceae</taxon>
        <taxon>Oceanibacterium</taxon>
    </lineage>
</organism>
<name>A0A1Y5SC01_9PROT</name>
<evidence type="ECO:0000256" key="1">
    <source>
        <dbReference type="SAM" id="Coils"/>
    </source>
</evidence>
<dbReference type="EMBL" id="FWFR01000001">
    <property type="protein sequence ID" value="SLN35756.1"/>
    <property type="molecule type" value="Genomic_DNA"/>
</dbReference>